<feature type="compositionally biased region" description="Basic residues" evidence="7">
    <location>
        <begin position="307"/>
        <end position="318"/>
    </location>
</feature>
<protein>
    <recommendedName>
        <fullName evidence="3">Chitooligosaccharide deacetylase</fullName>
    </recommendedName>
    <alternativeName>
        <fullName evidence="6">Nodulation protein B</fullName>
    </alternativeName>
</protein>
<dbReference type="InterPro" id="IPR011330">
    <property type="entry name" value="Glyco_hydro/deAcase_b/a-brl"/>
</dbReference>
<evidence type="ECO:0000256" key="5">
    <source>
        <dbReference type="ARBA" id="ARBA00022801"/>
    </source>
</evidence>
<comment type="similarity">
    <text evidence="2">Belongs to the polysaccharide deacetylase family.</text>
</comment>
<keyword evidence="4" id="KW-0479">Metal-binding</keyword>
<dbReference type="Gene3D" id="3.20.20.370">
    <property type="entry name" value="Glycoside hydrolase/deacetylase"/>
    <property type="match status" value="1"/>
</dbReference>
<reference evidence="10 11" key="1">
    <citation type="submission" date="2019-11" db="EMBL/GenBank/DDBJ databases">
        <title>Identification of a novel strain.</title>
        <authorList>
            <person name="Xu Q."/>
            <person name="Wang G."/>
        </authorList>
    </citation>
    <scope>NUCLEOTIDE SEQUENCE [LARGE SCALE GENOMIC DNA]</scope>
    <source>
        <strain evidence="11">xq</strain>
    </source>
</reference>
<proteinExistence type="inferred from homology"/>
<evidence type="ECO:0000256" key="1">
    <source>
        <dbReference type="ARBA" id="ARBA00003236"/>
    </source>
</evidence>
<dbReference type="PANTHER" id="PTHR10587">
    <property type="entry name" value="GLYCOSYL TRANSFERASE-RELATED"/>
    <property type="match status" value="1"/>
</dbReference>
<dbReference type="SUPFAM" id="SSF88713">
    <property type="entry name" value="Glycoside hydrolase/deacetylase"/>
    <property type="match status" value="1"/>
</dbReference>
<keyword evidence="5" id="KW-0378">Hydrolase</keyword>
<keyword evidence="11" id="KW-1185">Reference proteome</keyword>
<dbReference type="CDD" id="cd10917">
    <property type="entry name" value="CE4_NodB_like_6s_7s"/>
    <property type="match status" value="1"/>
</dbReference>
<sequence length="318" mass="34724">MVCGLLRTRGSGEKSTMSRGTCAMKNALLFAALLLPTVALAEDRVANAAATAEKPATAEQAAPPAAKAPVDCKNALGVSRVLEVDTTAGGEYGEQYMHPRPLLEKGEVVITFDDGPHPEFTPQILVALAAECTKATFFYVGRMIKNFPDMARQVQAEGHTVGTHTYTHRNLGGTSMGQAEQQIESTFNVAEATLPNGVAPFFRFPYLSDPQRVRDYLAKRNIAVFGIDVDSFDWRVRTPEKVMHNVFSGLDKKGGGIILFHDIHANTAKSIPAVLAELKKRSYKVVHLVPKSRLEAVAAAEPTQVAPRRRAHRHRRAR</sequence>
<dbReference type="InterPro" id="IPR050248">
    <property type="entry name" value="Polysacc_deacetylase_ArnD"/>
</dbReference>
<dbReference type="Proteomes" id="UP000440694">
    <property type="component" value="Unassembled WGS sequence"/>
</dbReference>
<accession>A0A6I3KJT7</accession>
<evidence type="ECO:0000259" key="9">
    <source>
        <dbReference type="PROSITE" id="PS51677"/>
    </source>
</evidence>
<evidence type="ECO:0000256" key="3">
    <source>
        <dbReference type="ARBA" id="ARBA00020071"/>
    </source>
</evidence>
<evidence type="ECO:0000256" key="4">
    <source>
        <dbReference type="ARBA" id="ARBA00022723"/>
    </source>
</evidence>
<comment type="caution">
    <text evidence="10">The sequence shown here is derived from an EMBL/GenBank/DDBJ whole genome shotgun (WGS) entry which is preliminary data.</text>
</comment>
<dbReference type="GO" id="GO:0016020">
    <property type="term" value="C:membrane"/>
    <property type="evidence" value="ECO:0007669"/>
    <property type="project" value="TreeGrafter"/>
</dbReference>
<dbReference type="InterPro" id="IPR002509">
    <property type="entry name" value="NODB_dom"/>
</dbReference>
<dbReference type="GO" id="GO:0016810">
    <property type="term" value="F:hydrolase activity, acting on carbon-nitrogen (but not peptide) bonds"/>
    <property type="evidence" value="ECO:0007669"/>
    <property type="project" value="InterPro"/>
</dbReference>
<feature type="chain" id="PRO_5026132387" description="Chitooligosaccharide deacetylase" evidence="8">
    <location>
        <begin position="42"/>
        <end position="318"/>
    </location>
</feature>
<dbReference type="PANTHER" id="PTHR10587:SF133">
    <property type="entry name" value="CHITIN DEACETYLASE 1-RELATED"/>
    <property type="match status" value="1"/>
</dbReference>
<evidence type="ECO:0000256" key="8">
    <source>
        <dbReference type="SAM" id="SignalP"/>
    </source>
</evidence>
<feature type="domain" description="NodB homology" evidence="9">
    <location>
        <begin position="106"/>
        <end position="286"/>
    </location>
</feature>
<organism evidence="10 11">
    <name type="scientific">Hyphomicrobium album</name>
    <dbReference type="NCBI Taxonomy" id="2665159"/>
    <lineage>
        <taxon>Bacteria</taxon>
        <taxon>Pseudomonadati</taxon>
        <taxon>Pseudomonadota</taxon>
        <taxon>Alphaproteobacteria</taxon>
        <taxon>Hyphomicrobiales</taxon>
        <taxon>Hyphomicrobiaceae</taxon>
        <taxon>Hyphomicrobium</taxon>
    </lineage>
</organism>
<gene>
    <name evidence="10" type="ORF">GIW81_16825</name>
</gene>
<feature type="region of interest" description="Disordered" evidence="7">
    <location>
        <begin position="299"/>
        <end position="318"/>
    </location>
</feature>
<dbReference type="AlphaFoldDB" id="A0A6I3KJT7"/>
<evidence type="ECO:0000256" key="7">
    <source>
        <dbReference type="SAM" id="MobiDB-lite"/>
    </source>
</evidence>
<dbReference type="GO" id="GO:0005975">
    <property type="term" value="P:carbohydrate metabolic process"/>
    <property type="evidence" value="ECO:0007669"/>
    <property type="project" value="InterPro"/>
</dbReference>
<evidence type="ECO:0000256" key="6">
    <source>
        <dbReference type="ARBA" id="ARBA00032976"/>
    </source>
</evidence>
<evidence type="ECO:0000313" key="11">
    <source>
        <dbReference type="Proteomes" id="UP000440694"/>
    </source>
</evidence>
<keyword evidence="8" id="KW-0732">Signal</keyword>
<evidence type="ECO:0000313" key="10">
    <source>
        <dbReference type="EMBL" id="MTD96005.1"/>
    </source>
</evidence>
<dbReference type="PROSITE" id="PS51677">
    <property type="entry name" value="NODB"/>
    <property type="match status" value="1"/>
</dbReference>
<comment type="function">
    <text evidence="1">Is involved in generating a small heat-stable compound (Nod), an acylated oligomer of N-acetylglucosamine, that stimulates mitosis in various plant protoplasts.</text>
</comment>
<dbReference type="Pfam" id="PF01522">
    <property type="entry name" value="Polysacc_deac_1"/>
    <property type="match status" value="1"/>
</dbReference>
<feature type="signal peptide" evidence="8">
    <location>
        <begin position="1"/>
        <end position="41"/>
    </location>
</feature>
<dbReference type="EMBL" id="WMBQ01000002">
    <property type="protein sequence ID" value="MTD96005.1"/>
    <property type="molecule type" value="Genomic_DNA"/>
</dbReference>
<dbReference type="GO" id="GO:0046872">
    <property type="term" value="F:metal ion binding"/>
    <property type="evidence" value="ECO:0007669"/>
    <property type="project" value="UniProtKB-KW"/>
</dbReference>
<name>A0A6I3KJT7_9HYPH</name>
<evidence type="ECO:0000256" key="2">
    <source>
        <dbReference type="ARBA" id="ARBA00010973"/>
    </source>
</evidence>